<organism evidence="16 17">
    <name type="scientific">Allomyces macrogynus (strain ATCC 38327)</name>
    <name type="common">Allomyces javanicus var. macrogynus</name>
    <dbReference type="NCBI Taxonomy" id="578462"/>
    <lineage>
        <taxon>Eukaryota</taxon>
        <taxon>Fungi</taxon>
        <taxon>Fungi incertae sedis</taxon>
        <taxon>Blastocladiomycota</taxon>
        <taxon>Blastocladiomycetes</taxon>
        <taxon>Blastocladiales</taxon>
        <taxon>Blastocladiaceae</taxon>
        <taxon>Allomyces</taxon>
    </lineage>
</organism>
<protein>
    <recommendedName>
        <fullName evidence="10">Ubiquitin-activating enzyme E1 1</fullName>
        <ecNumber evidence="5">6.2.1.45</ecNumber>
    </recommendedName>
</protein>
<evidence type="ECO:0000256" key="6">
    <source>
        <dbReference type="ARBA" id="ARBA00022598"/>
    </source>
</evidence>
<dbReference type="GO" id="GO:0016925">
    <property type="term" value="P:protein sumoylation"/>
    <property type="evidence" value="ECO:0007669"/>
    <property type="project" value="TreeGrafter"/>
</dbReference>
<dbReference type="Proteomes" id="UP000054350">
    <property type="component" value="Unassembled WGS sequence"/>
</dbReference>
<accession>A0A0L0SDR9</accession>
<evidence type="ECO:0000256" key="1">
    <source>
        <dbReference type="ARBA" id="ARBA00000488"/>
    </source>
</evidence>
<dbReference type="Gene3D" id="3.10.290.60">
    <property type="entry name" value="Ubiquitin-activating enzyme E1, UFD domain"/>
    <property type="match status" value="1"/>
</dbReference>
<feature type="transmembrane region" description="Helical" evidence="14">
    <location>
        <begin position="1558"/>
        <end position="1579"/>
    </location>
</feature>
<dbReference type="OrthoDB" id="10252231at2759"/>
<evidence type="ECO:0000256" key="5">
    <source>
        <dbReference type="ARBA" id="ARBA00012990"/>
    </source>
</evidence>
<dbReference type="Pfam" id="PF16191">
    <property type="entry name" value="E1_4HB"/>
    <property type="match status" value="1"/>
</dbReference>
<feature type="compositionally biased region" description="Low complexity" evidence="13">
    <location>
        <begin position="1018"/>
        <end position="1027"/>
    </location>
</feature>
<dbReference type="FunFam" id="2.40.30.180:FF:000001">
    <property type="entry name" value="ubiquitin-like modifier-activating enzyme 1"/>
    <property type="match status" value="1"/>
</dbReference>
<dbReference type="SMART" id="SM00985">
    <property type="entry name" value="UBA_e1_C"/>
    <property type="match status" value="1"/>
</dbReference>
<dbReference type="UniPathway" id="UPA00143"/>
<evidence type="ECO:0000256" key="14">
    <source>
        <dbReference type="SAM" id="Phobius"/>
    </source>
</evidence>
<feature type="compositionally biased region" description="Low complexity" evidence="13">
    <location>
        <begin position="1053"/>
        <end position="1064"/>
    </location>
</feature>
<feature type="transmembrane region" description="Helical" evidence="14">
    <location>
        <begin position="1488"/>
        <end position="1513"/>
    </location>
</feature>
<dbReference type="InterPro" id="IPR032420">
    <property type="entry name" value="E1_4HB"/>
</dbReference>
<keyword evidence="14" id="KW-0472">Membrane</keyword>
<feature type="region of interest" description="Disordered" evidence="13">
    <location>
        <begin position="1100"/>
        <end position="1147"/>
    </location>
</feature>
<evidence type="ECO:0000313" key="17">
    <source>
        <dbReference type="Proteomes" id="UP000054350"/>
    </source>
</evidence>
<keyword evidence="14" id="KW-0812">Transmembrane</keyword>
<dbReference type="InterPro" id="IPR042302">
    <property type="entry name" value="E1_FCCH_sf"/>
</dbReference>
<dbReference type="FunFam" id="1.10.10.2660:FF:000001">
    <property type="entry name" value="Ubiquitin-activating enzyme E1 1"/>
    <property type="match status" value="1"/>
</dbReference>
<evidence type="ECO:0000256" key="12">
    <source>
        <dbReference type="RuleBase" id="RU000519"/>
    </source>
</evidence>
<evidence type="ECO:0000259" key="15">
    <source>
        <dbReference type="SMART" id="SM00985"/>
    </source>
</evidence>
<dbReference type="GO" id="GO:0005524">
    <property type="term" value="F:ATP binding"/>
    <property type="evidence" value="ECO:0007669"/>
    <property type="project" value="UniProtKB-KW"/>
</dbReference>
<dbReference type="InterPro" id="IPR035985">
    <property type="entry name" value="Ubiquitin-activating_enz"/>
</dbReference>
<dbReference type="CDD" id="cd01490">
    <property type="entry name" value="Ube1_repeat2"/>
    <property type="match status" value="1"/>
</dbReference>
<dbReference type="STRING" id="578462.A0A0L0SDR9"/>
<dbReference type="InterPro" id="IPR038252">
    <property type="entry name" value="UBA_E1_C_sf"/>
</dbReference>
<dbReference type="FunFam" id="3.10.290.60:FF:000001">
    <property type="entry name" value="Ubiquitin-activating enzyme E1 2"/>
    <property type="match status" value="1"/>
</dbReference>
<dbReference type="InterPro" id="IPR018965">
    <property type="entry name" value="Ub-activating_enz_E1_C"/>
</dbReference>
<comment type="catalytic activity">
    <reaction evidence="1">
        <text>ATP + ubiquitin + [E1 ubiquitin-activating enzyme]-L-cysteine = AMP + diphosphate + S-ubiquitinyl-[E1 ubiquitin-activating enzyme]-L-cysteine.</text>
        <dbReference type="EC" id="6.2.1.45"/>
    </reaction>
</comment>
<dbReference type="InterPro" id="IPR000011">
    <property type="entry name" value="UBQ/SUMO-activ_enz_E1-like"/>
</dbReference>
<proteinExistence type="inferred from homology"/>
<evidence type="ECO:0000313" key="16">
    <source>
        <dbReference type="EMBL" id="KNE60631.1"/>
    </source>
</evidence>
<sequence>MKFRLFRSSSGGDKGSRSRGLLDLFGIGRRSSAGAPAAAASRAVATGEQAPAAGDGDAEPTIDEGLYSRQIYALGLDAMKKMATSNVLVIGMKGLGVEIAKNVILAGVKSVTIYDPEFAQIADLSSQFFLTEDDIGKPRDATTHPKLAELNAYVPVSVLPAPFTIDAATLSRFQVIVCTSGVLPWSQQRALNTYTRTHGAKYIAADTRGLAGMVFCDFGDDWECLDVNGEQPVTGMIAAIDEEGVVTCLDESRHGLEDGDKVTFTEVVGMEALNGAPARAVKVLGPYSFSIGDVAELGTYVRGGTFTQVKVPQTLHFASLDEAVKKPEFLVADYAKFDAPPSLHAGFIAIAQYVENHGRAPRPRNAEDADAVVALALDVAKTLDPPVEINDDLQCLYLDAFEAMPTDHASLTESSCAPRGTRYDGLRAVVGSAFVDKLRNARELVVGSGAIGCELLKNLALSGIGTGANGHITVTDMDSIEKSNLNRQFLFRPWDVTKLKAVTAAAAVQRMNPDLVGHMTAATDRVGPETEAQFNDEFWNSIDGVINALDNVAARRYMDSRCVFYEKPLLESGTLGTKGNTQVVLPHLTESYSSSQDPPEKSIPMCTLKNFPNQIEHTIQWARDVFEGLFRTTAENVNAFLDDKDQFVETALKTTANAKETLVSVETALTTDRPASFDDCLVWARHRFELQFVQPVLQLLHNFPVDAVTSTGQPFWSGPKRAPKPLKFDAADPLHLEYIVHAAYLHAFNYGIDAPKTADVAAWRALVAGVEVPEFVPQDGVKIAVDDSDDAGGNFEATELTSVVEHLPDPAKIGAFRMTPADFEKDDDSNHHIDFITACSNLRAANYAIAPADRHKTKWIAGKIIPAIATTTAVVAGLVTLELYKVLDGAHPLEDFKNGFVNLALPFLGFSEPVAAPTMRYGETKFTLWDRFNVPGTMTLQELMDEFESKHGLEITMASSGVAMLYSFFMAPDKAGPRRQMPLRELVEVGTRKPIPEHAKTVVIEVTCSDADGEDVDPQQQQPQQQQLPPPRTRVLSNPPRRPPVSEPPQYPVVPSSSSANDGGAPPPPRAASRDNPANEWTTQPLATMVAAQKPAPGATADAMLNADPYGGSSRSAGGPPWPVDQNGAPAQQLPPQHPQSLPPHSEHPILVPSVTALLHSYVGEHVGPPPNTRFHRVDAWRRAVQLIATIAIIGGSAFFVSLLVCVLASIGYATFKVNVGDLAALIVFGFTAYAYCMVAMCRTALRTAARIIVWVWADTTGMPGGSDDGECMDNADTDRTARARLLAAVQPKQLAFDYPTLVFFVTVPGRVAGAVRDSMVDALVDCFYPRNGKRQQKRLQRRATRRGAASADAEDFERDRRDLHAKVSRYLSIAAAVAVFVIPCMAVAVLYGYYAIVSILAVAFVGIAACMVIAVNALNRMFRTLRFTMILWKNLISPERRRAMYVASVGQDSRINILDSLTEQALKISTFVLMIGIVFVTNSRTTLLISLGGVIAVLAIFRLRSILCCCCYRSRQRKHAPHKPQHMLDHNSAAIVEDGDNNDPEESSYYTGAGMRVPIIVFTARLACCVVGLTALALTDFADVQTSATNGSSLTSTLADLFKQQVKPGGVPVSRPKLFGYLGAFVTCYLAHDIALFVTKIPARAAAFVVMLSYVGKVAFSALIVNQYIGLLSSAVVMLTYLSFDLRDGRAQWTARGFKRRSHSQRRARINAMLTVALLLGGILLSTIVGFLVGSTQSRASPAGIDPTFTPASMPYPYCTAKPYASRFRLVDMVTLAGAAYKPTVAAATAFIKTNGALDDVTVAFANVDDPKGVRFWEFQFTKTPGISIVAVRGTSSMEDVLQDLHLFSTPLILQASSYFGTLVSLWPRTVVAQVVHWVARYVAFSNFVYSQEVETHTARLVGQEVNVTTAVVANATAGVAGNTTTTTIVPRQVVLVGHSLAAPSRR</sequence>
<feature type="transmembrane region" description="Helical" evidence="14">
    <location>
        <begin position="1672"/>
        <end position="1690"/>
    </location>
</feature>
<dbReference type="GO" id="GO:0031510">
    <property type="term" value="C:SUMO activating enzyme complex"/>
    <property type="evidence" value="ECO:0007669"/>
    <property type="project" value="TreeGrafter"/>
</dbReference>
<keyword evidence="6 12" id="KW-0436">Ligase</keyword>
<feature type="transmembrane region" description="Helical" evidence="14">
    <location>
        <begin position="1619"/>
        <end position="1639"/>
    </location>
</feature>
<evidence type="ECO:0000256" key="13">
    <source>
        <dbReference type="SAM" id="MobiDB-lite"/>
    </source>
</evidence>
<evidence type="ECO:0000256" key="10">
    <source>
        <dbReference type="ARBA" id="ARBA00073786"/>
    </source>
</evidence>
<comment type="subunit">
    <text evidence="4">Monomer.</text>
</comment>
<dbReference type="InterPro" id="IPR042449">
    <property type="entry name" value="Ub-E1_IAD_1"/>
</dbReference>
<dbReference type="SUPFAM" id="SSF69572">
    <property type="entry name" value="Activating enzymes of the ubiquitin-like proteins"/>
    <property type="match status" value="2"/>
</dbReference>
<dbReference type="eggNOG" id="KOG2012">
    <property type="taxonomic scope" value="Eukaryota"/>
</dbReference>
<dbReference type="InterPro" id="IPR042063">
    <property type="entry name" value="Ubi_acti_E1_SCCH"/>
</dbReference>
<dbReference type="GO" id="GO:0004839">
    <property type="term" value="F:ubiquitin activating enzyme activity"/>
    <property type="evidence" value="ECO:0007669"/>
    <property type="project" value="UniProtKB-EC"/>
</dbReference>
<gene>
    <name evidence="16" type="ORF">AMAG_18572</name>
</gene>
<dbReference type="Pfam" id="PF10585">
    <property type="entry name" value="UBA_E1_SCCH"/>
    <property type="match status" value="1"/>
</dbReference>
<dbReference type="InterPro" id="IPR019572">
    <property type="entry name" value="UBA_E1_SCCH"/>
</dbReference>
<dbReference type="Pfam" id="PF09358">
    <property type="entry name" value="E1_UFD"/>
    <property type="match status" value="1"/>
</dbReference>
<dbReference type="EMBL" id="GG745336">
    <property type="protein sequence ID" value="KNE60631.1"/>
    <property type="molecule type" value="Genomic_DNA"/>
</dbReference>
<dbReference type="InterPro" id="IPR032418">
    <property type="entry name" value="E1_FCCH"/>
</dbReference>
<feature type="transmembrane region" description="Helical" evidence="14">
    <location>
        <begin position="864"/>
        <end position="884"/>
    </location>
</feature>
<dbReference type="GO" id="GO:0019948">
    <property type="term" value="F:SUMO activating enzyme activity"/>
    <property type="evidence" value="ECO:0007669"/>
    <property type="project" value="TreeGrafter"/>
</dbReference>
<dbReference type="PANTHER" id="PTHR10953">
    <property type="entry name" value="UBIQUITIN-ACTIVATING ENZYME E1"/>
    <property type="match status" value="1"/>
</dbReference>
<evidence type="ECO:0000256" key="7">
    <source>
        <dbReference type="ARBA" id="ARBA00022741"/>
    </source>
</evidence>
<dbReference type="EC" id="6.2.1.45" evidence="5"/>
<feature type="transmembrane region" description="Helical" evidence="14">
    <location>
        <begin position="1646"/>
        <end position="1666"/>
    </location>
</feature>
<feature type="transmembrane region" description="Helical" evidence="14">
    <location>
        <begin position="1711"/>
        <end position="1734"/>
    </location>
</feature>
<feature type="transmembrane region" description="Helical" evidence="14">
    <location>
        <begin position="1465"/>
        <end position="1482"/>
    </location>
</feature>
<evidence type="ECO:0000256" key="4">
    <source>
        <dbReference type="ARBA" id="ARBA00011245"/>
    </source>
</evidence>
<keyword evidence="8 12" id="KW-0833">Ubl conjugation pathway</keyword>
<evidence type="ECO:0000256" key="2">
    <source>
        <dbReference type="ARBA" id="ARBA00004906"/>
    </source>
</evidence>
<evidence type="ECO:0000256" key="11">
    <source>
        <dbReference type="PROSITE-ProRule" id="PRU10132"/>
    </source>
</evidence>
<dbReference type="Gene3D" id="1.10.10.2660">
    <property type="entry name" value="Ubiquitin-activating enzyme E1, SCCH domain"/>
    <property type="match status" value="1"/>
</dbReference>
<dbReference type="GO" id="GO:0005737">
    <property type="term" value="C:cytoplasm"/>
    <property type="evidence" value="ECO:0007669"/>
    <property type="project" value="TreeGrafter"/>
</dbReference>
<feature type="transmembrane region" description="Helical" evidence="14">
    <location>
        <begin position="1400"/>
        <end position="1420"/>
    </location>
</feature>
<keyword evidence="14" id="KW-1133">Transmembrane helix</keyword>
<dbReference type="PRINTS" id="PR01849">
    <property type="entry name" value="UBIQUITINACT"/>
</dbReference>
<feature type="transmembrane region" description="Helical" evidence="14">
    <location>
        <begin position="1184"/>
        <end position="1211"/>
    </location>
</feature>
<dbReference type="VEuPathDB" id="FungiDB:AMAG_18572"/>
<dbReference type="Pfam" id="PF16190">
    <property type="entry name" value="E1_FCCH"/>
    <property type="match status" value="1"/>
</dbReference>
<dbReference type="InterPro" id="IPR033127">
    <property type="entry name" value="UBQ-activ_enz_E1_Cys_AS"/>
</dbReference>
<feature type="region of interest" description="Disordered" evidence="13">
    <location>
        <begin position="1012"/>
        <end position="1079"/>
    </location>
</feature>
<feature type="compositionally biased region" description="Pro residues" evidence="13">
    <location>
        <begin position="1040"/>
        <end position="1052"/>
    </location>
</feature>
<dbReference type="InterPro" id="IPR045886">
    <property type="entry name" value="ThiF/MoeB/HesA"/>
</dbReference>
<dbReference type="Gene3D" id="2.40.30.180">
    <property type="entry name" value="Ubiquitin-activating enzyme E1, FCCH domain"/>
    <property type="match status" value="1"/>
</dbReference>
<reference evidence="17" key="2">
    <citation type="submission" date="2009-11" db="EMBL/GenBank/DDBJ databases">
        <title>The Genome Sequence of Allomyces macrogynus strain ATCC 38327.</title>
        <authorList>
            <consortium name="The Broad Institute Genome Sequencing Platform"/>
            <person name="Russ C."/>
            <person name="Cuomo C."/>
            <person name="Shea T."/>
            <person name="Young S.K."/>
            <person name="Zeng Q."/>
            <person name="Koehrsen M."/>
            <person name="Haas B."/>
            <person name="Borodovsky M."/>
            <person name="Guigo R."/>
            <person name="Alvarado L."/>
            <person name="Berlin A."/>
            <person name="Borenstein D."/>
            <person name="Chen Z."/>
            <person name="Engels R."/>
            <person name="Freedman E."/>
            <person name="Gellesch M."/>
            <person name="Goldberg J."/>
            <person name="Griggs A."/>
            <person name="Gujja S."/>
            <person name="Heiman D."/>
            <person name="Hepburn T."/>
            <person name="Howarth C."/>
            <person name="Jen D."/>
            <person name="Larson L."/>
            <person name="Lewis B."/>
            <person name="Mehta T."/>
            <person name="Park D."/>
            <person name="Pearson M."/>
            <person name="Roberts A."/>
            <person name="Saif S."/>
            <person name="Shenoy N."/>
            <person name="Sisk P."/>
            <person name="Stolte C."/>
            <person name="Sykes S."/>
            <person name="Walk T."/>
            <person name="White J."/>
            <person name="Yandava C."/>
            <person name="Burger G."/>
            <person name="Gray M.W."/>
            <person name="Holland P.W.H."/>
            <person name="King N."/>
            <person name="Lang F.B.F."/>
            <person name="Roger A.J."/>
            <person name="Ruiz-Trillo I."/>
            <person name="Lander E."/>
            <person name="Nusbaum C."/>
        </authorList>
    </citation>
    <scope>NUCLEOTIDE SEQUENCE [LARGE SCALE GENOMIC DNA]</scope>
    <source>
        <strain evidence="17">ATCC 38327</strain>
    </source>
</reference>
<feature type="domain" description="Ubiquitin-activating enzyme E1 C-terminal" evidence="15">
    <location>
        <begin position="896"/>
        <end position="1016"/>
    </location>
</feature>
<keyword evidence="17" id="KW-1185">Reference proteome</keyword>
<dbReference type="PROSITE" id="PS00865">
    <property type="entry name" value="UBIQUITIN_ACTIVAT_2"/>
    <property type="match status" value="1"/>
</dbReference>
<keyword evidence="9 12" id="KW-0067">ATP-binding</keyword>
<dbReference type="Gene3D" id="3.50.50.80">
    <property type="entry name" value="Ubiquitin-activating enzyme E1, inactive adenylation domain, subdomain 1"/>
    <property type="match status" value="1"/>
</dbReference>
<dbReference type="InterPro" id="IPR000594">
    <property type="entry name" value="ThiF_NAD_FAD-bd"/>
</dbReference>
<dbReference type="Gene3D" id="3.40.50.720">
    <property type="entry name" value="NAD(P)-binding Rossmann-like Domain"/>
    <property type="match status" value="1"/>
</dbReference>
<feature type="transmembrane region" description="Helical" evidence="14">
    <location>
        <begin position="1371"/>
        <end position="1394"/>
    </location>
</feature>
<dbReference type="PANTHER" id="PTHR10953:SF4">
    <property type="entry name" value="UBIQUITIN-ACTIVATING ENZYME E1 C-TERMINAL DOMAIN-CONTAINING PROTEIN"/>
    <property type="match status" value="1"/>
</dbReference>
<comment type="pathway">
    <text evidence="2">Protein modification; protein ubiquitination.</text>
</comment>
<feature type="transmembrane region" description="Helical" evidence="14">
    <location>
        <begin position="1223"/>
        <end position="1242"/>
    </location>
</feature>
<dbReference type="FunFam" id="3.40.50.720:FF:000015">
    <property type="entry name" value="Ubiquitin-activating enzyme E1 1"/>
    <property type="match status" value="1"/>
</dbReference>
<evidence type="ECO:0000256" key="8">
    <source>
        <dbReference type="ARBA" id="ARBA00022786"/>
    </source>
</evidence>
<dbReference type="Gene3D" id="3.40.50.12550">
    <property type="entry name" value="Ubiquitin-activating enzyme E1, inactive adenylation domain, subdomain 2"/>
    <property type="match status" value="2"/>
</dbReference>
<feature type="active site" description="Glycyl thioester intermediate" evidence="11">
    <location>
        <position position="606"/>
    </location>
</feature>
<reference evidence="16 17" key="1">
    <citation type="submission" date="2009-11" db="EMBL/GenBank/DDBJ databases">
        <title>Annotation of Allomyces macrogynus ATCC 38327.</title>
        <authorList>
            <consortium name="The Broad Institute Genome Sequencing Platform"/>
            <person name="Russ C."/>
            <person name="Cuomo C."/>
            <person name="Burger G."/>
            <person name="Gray M.W."/>
            <person name="Holland P.W.H."/>
            <person name="King N."/>
            <person name="Lang F.B.F."/>
            <person name="Roger A.J."/>
            <person name="Ruiz-Trillo I."/>
            <person name="Young S.K."/>
            <person name="Zeng Q."/>
            <person name="Gargeya S."/>
            <person name="Fitzgerald M."/>
            <person name="Haas B."/>
            <person name="Abouelleil A."/>
            <person name="Alvarado L."/>
            <person name="Arachchi H.M."/>
            <person name="Berlin A."/>
            <person name="Chapman S.B."/>
            <person name="Gearin G."/>
            <person name="Goldberg J."/>
            <person name="Griggs A."/>
            <person name="Gujja S."/>
            <person name="Hansen M."/>
            <person name="Heiman D."/>
            <person name="Howarth C."/>
            <person name="Larimer J."/>
            <person name="Lui A."/>
            <person name="MacDonald P.J.P."/>
            <person name="McCowen C."/>
            <person name="Montmayeur A."/>
            <person name="Murphy C."/>
            <person name="Neiman D."/>
            <person name="Pearson M."/>
            <person name="Priest M."/>
            <person name="Roberts A."/>
            <person name="Saif S."/>
            <person name="Shea T."/>
            <person name="Sisk P."/>
            <person name="Stolte C."/>
            <person name="Sykes S."/>
            <person name="Wortman J."/>
            <person name="Nusbaum C."/>
            <person name="Birren B."/>
        </authorList>
    </citation>
    <scope>NUCLEOTIDE SEQUENCE [LARGE SCALE GENOMIC DNA]</scope>
    <source>
        <strain evidence="16 17">ATCC 38327</strain>
    </source>
</reference>
<keyword evidence="7 12" id="KW-0547">Nucleotide-binding</keyword>
<evidence type="ECO:0000256" key="9">
    <source>
        <dbReference type="ARBA" id="ARBA00022840"/>
    </source>
</evidence>
<evidence type="ECO:0000256" key="3">
    <source>
        <dbReference type="ARBA" id="ARBA00005673"/>
    </source>
</evidence>
<dbReference type="NCBIfam" id="TIGR01408">
    <property type="entry name" value="Ube1"/>
    <property type="match status" value="1"/>
</dbReference>
<dbReference type="FunFam" id="3.50.50.80:FF:000001">
    <property type="entry name" value="ubiquitin-like modifier-activating enzyme 1"/>
    <property type="match status" value="1"/>
</dbReference>
<dbReference type="Pfam" id="PF00899">
    <property type="entry name" value="ThiF"/>
    <property type="match status" value="1"/>
</dbReference>
<name>A0A0L0SDR9_ALLM3</name>
<dbReference type="InterPro" id="IPR018075">
    <property type="entry name" value="UBQ-activ_enz_E1"/>
</dbReference>
<comment type="similarity">
    <text evidence="3 12">Belongs to the ubiquitin-activating E1 family.</text>
</comment>